<evidence type="ECO:0000313" key="4">
    <source>
        <dbReference type="Proteomes" id="UP000289465"/>
    </source>
</evidence>
<evidence type="ECO:0000256" key="2">
    <source>
        <dbReference type="SAM" id="SignalP"/>
    </source>
</evidence>
<proteinExistence type="inferred from homology"/>
<reference evidence="3 4" key="1">
    <citation type="submission" date="2018-07" db="EMBL/GenBank/DDBJ databases">
        <authorList>
            <person name="Peeters C."/>
        </authorList>
    </citation>
    <scope>NUCLEOTIDE SEQUENCE [LARGE SCALE GENOMIC DNA]</scope>
    <source>
        <strain evidence="3 4">LMG 30378</strain>
    </source>
</reference>
<dbReference type="AlphaFoldDB" id="A0A446D0N6"/>
<name>A0A446D0N6_9BURK</name>
<organism evidence="3 4">
    <name type="scientific">Achromobacter veterisilvae</name>
    <dbReference type="NCBI Taxonomy" id="2069367"/>
    <lineage>
        <taxon>Bacteria</taxon>
        <taxon>Pseudomonadati</taxon>
        <taxon>Pseudomonadota</taxon>
        <taxon>Betaproteobacteria</taxon>
        <taxon>Burkholderiales</taxon>
        <taxon>Alcaligenaceae</taxon>
        <taxon>Achromobacter</taxon>
    </lineage>
</organism>
<dbReference type="PIRSF" id="PIRSF017082">
    <property type="entry name" value="YflP"/>
    <property type="match status" value="1"/>
</dbReference>
<evidence type="ECO:0000256" key="1">
    <source>
        <dbReference type="ARBA" id="ARBA00006987"/>
    </source>
</evidence>
<dbReference type="RefSeq" id="WP_129246568.1">
    <property type="nucleotide sequence ID" value="NZ_UFQC01000058.1"/>
</dbReference>
<evidence type="ECO:0008006" key="5">
    <source>
        <dbReference type="Google" id="ProtNLM"/>
    </source>
</evidence>
<dbReference type="InterPro" id="IPR042100">
    <property type="entry name" value="Bug_dom1"/>
</dbReference>
<sequence length="324" mass="34840">MQSTWITRRAMLRMAAATAASISLPAMAQLGGGKKPLRVIVGSAAGGAADVIVRAMGPGIAAELKVPVVVDNRPGGQSVISLEALAAQPADGNTLLYIHSGYVATEVTQRLFDLDKSTIPLTRVGTSRIMLLVGGDSPFGSLGEMFDFARANPGKLHYGTLGDGGFEHLKMAQITTAAGVVATPVPYKTGTDAIKDLIGGSVDCYMAPAIFAKMYIPPKRVKALAIFDPQRWSDFPEVPTLREAGIEVDPLRYWGGYVARVGMPPEIVQRLSSMLGRVARLPEVRERFEGTGQEVDVEDDPEKFRSQIQGDKAWIIDAYRLIRT</sequence>
<dbReference type="OrthoDB" id="8879603at2"/>
<dbReference type="Proteomes" id="UP000289465">
    <property type="component" value="Unassembled WGS sequence"/>
</dbReference>
<dbReference type="PANTHER" id="PTHR42928">
    <property type="entry name" value="TRICARBOXYLATE-BINDING PROTEIN"/>
    <property type="match status" value="1"/>
</dbReference>
<dbReference type="CDD" id="cd07012">
    <property type="entry name" value="PBP2_Bug_TTT"/>
    <property type="match status" value="1"/>
</dbReference>
<dbReference type="InterPro" id="IPR005064">
    <property type="entry name" value="BUG"/>
</dbReference>
<gene>
    <name evidence="3" type="ORF">AVE30378_05989</name>
</gene>
<feature type="chain" id="PRO_5019536391" description="Tripartite tricarboxylate transporter family receptor" evidence="2">
    <location>
        <begin position="29"/>
        <end position="324"/>
    </location>
</feature>
<evidence type="ECO:0000313" key="3">
    <source>
        <dbReference type="EMBL" id="SSW73643.1"/>
    </source>
</evidence>
<keyword evidence="2" id="KW-0732">Signal</keyword>
<dbReference type="SUPFAM" id="SSF53850">
    <property type="entry name" value="Periplasmic binding protein-like II"/>
    <property type="match status" value="1"/>
</dbReference>
<dbReference type="Gene3D" id="3.40.190.150">
    <property type="entry name" value="Bordetella uptake gene, domain 1"/>
    <property type="match status" value="1"/>
</dbReference>
<dbReference type="PROSITE" id="PS51318">
    <property type="entry name" value="TAT"/>
    <property type="match status" value="1"/>
</dbReference>
<feature type="signal peptide" evidence="2">
    <location>
        <begin position="1"/>
        <end position="28"/>
    </location>
</feature>
<dbReference type="EMBL" id="UFQC01000058">
    <property type="protein sequence ID" value="SSW73643.1"/>
    <property type="molecule type" value="Genomic_DNA"/>
</dbReference>
<comment type="similarity">
    <text evidence="1">Belongs to the UPF0065 (bug) family.</text>
</comment>
<dbReference type="Pfam" id="PF03401">
    <property type="entry name" value="TctC"/>
    <property type="match status" value="1"/>
</dbReference>
<protein>
    <recommendedName>
        <fullName evidence="5">Tripartite tricarboxylate transporter family receptor</fullName>
    </recommendedName>
</protein>
<accession>A0A446D0N6</accession>
<dbReference type="InterPro" id="IPR006311">
    <property type="entry name" value="TAT_signal"/>
</dbReference>
<dbReference type="Gene3D" id="3.40.190.10">
    <property type="entry name" value="Periplasmic binding protein-like II"/>
    <property type="match status" value="1"/>
</dbReference>
<dbReference type="PANTHER" id="PTHR42928:SF5">
    <property type="entry name" value="BLR1237 PROTEIN"/>
    <property type="match status" value="1"/>
</dbReference>